<proteinExistence type="predicted"/>
<reference evidence="1 2" key="1">
    <citation type="journal article" date="2019" name="Microorganisms">
        <title>Systematic Affiliation and Genome Analysis of Subtercola vilae DB165(T) with Particular Emphasis on Cold Adaptation of an Isolate from a High-Altitude Cold Volcano Lake.</title>
        <authorList>
            <person name="Villalobos A.S."/>
            <person name="Wiese J."/>
            <person name="Imhoff J.F."/>
            <person name="Dorador C."/>
            <person name="Keller A."/>
            <person name="Hentschel U."/>
        </authorList>
    </citation>
    <scope>NUCLEOTIDE SEQUENCE [LARGE SCALE GENOMIC DNA]</scope>
    <source>
        <strain evidence="1 2">DB165</strain>
    </source>
</reference>
<evidence type="ECO:0000313" key="1">
    <source>
        <dbReference type="EMBL" id="TIH36140.1"/>
    </source>
</evidence>
<sequence>MHICEEWKPLEDKYGNLWIQAQEDPWMPGKGFGDWPGAIMVLNPSGVRHLLFDNGRWYRAFRDRYEAMTAAEVILLSPADASTILGISHSWMLNNSSDPRSHELSGELCEGVKTVIRHFADLAYNR</sequence>
<comment type="caution">
    <text evidence="1">The sequence shown here is derived from an EMBL/GenBank/DDBJ whole genome shotgun (WGS) entry which is preliminary data.</text>
</comment>
<dbReference type="AlphaFoldDB" id="A0A4T2BXA3"/>
<organism evidence="1 2">
    <name type="scientific">Subtercola vilae</name>
    <dbReference type="NCBI Taxonomy" id="2056433"/>
    <lineage>
        <taxon>Bacteria</taxon>
        <taxon>Bacillati</taxon>
        <taxon>Actinomycetota</taxon>
        <taxon>Actinomycetes</taxon>
        <taxon>Micrococcales</taxon>
        <taxon>Microbacteriaceae</taxon>
        <taxon>Subtercola</taxon>
    </lineage>
</organism>
<gene>
    <name evidence="1" type="ORF">D4765_10160</name>
</gene>
<dbReference type="RefSeq" id="WP_136642189.1">
    <property type="nucleotide sequence ID" value="NZ_QYRT01000017.1"/>
</dbReference>
<evidence type="ECO:0000313" key="2">
    <source>
        <dbReference type="Proteomes" id="UP000306192"/>
    </source>
</evidence>
<dbReference type="EMBL" id="QYRT01000017">
    <property type="protein sequence ID" value="TIH36140.1"/>
    <property type="molecule type" value="Genomic_DNA"/>
</dbReference>
<protein>
    <submittedName>
        <fullName evidence="1">Uncharacterized protein</fullName>
    </submittedName>
</protein>
<accession>A0A4T2BXA3</accession>
<dbReference type="OrthoDB" id="4214422at2"/>
<name>A0A4T2BXA3_9MICO</name>
<dbReference type="Proteomes" id="UP000306192">
    <property type="component" value="Unassembled WGS sequence"/>
</dbReference>
<keyword evidence="2" id="KW-1185">Reference proteome</keyword>